<evidence type="ECO:0000313" key="3">
    <source>
        <dbReference type="Proteomes" id="UP001499990"/>
    </source>
</evidence>
<reference evidence="3" key="1">
    <citation type="journal article" date="2019" name="Int. J. Syst. Evol. Microbiol.">
        <title>The Global Catalogue of Microorganisms (GCM) 10K type strain sequencing project: providing services to taxonomists for standard genome sequencing and annotation.</title>
        <authorList>
            <consortium name="The Broad Institute Genomics Platform"/>
            <consortium name="The Broad Institute Genome Sequencing Center for Infectious Disease"/>
            <person name="Wu L."/>
            <person name="Ma J."/>
        </authorList>
    </citation>
    <scope>NUCLEOTIDE SEQUENCE [LARGE SCALE GENOMIC DNA]</scope>
    <source>
        <strain evidence="3">JCM 9651</strain>
    </source>
</reference>
<evidence type="ECO:0000313" key="2">
    <source>
        <dbReference type="EMBL" id="GAA3375488.1"/>
    </source>
</evidence>
<accession>A0ABP6SFT2</accession>
<feature type="region of interest" description="Disordered" evidence="1">
    <location>
        <begin position="132"/>
        <end position="176"/>
    </location>
</feature>
<dbReference type="EMBL" id="BAAAYL010000001">
    <property type="protein sequence ID" value="GAA3375488.1"/>
    <property type="molecule type" value="Genomic_DNA"/>
</dbReference>
<comment type="caution">
    <text evidence="2">The sequence shown here is derived from an EMBL/GenBank/DDBJ whole genome shotgun (WGS) entry which is preliminary data.</text>
</comment>
<organism evidence="2 3">
    <name type="scientific">Streptomyces sannanensis</name>
    <dbReference type="NCBI Taxonomy" id="285536"/>
    <lineage>
        <taxon>Bacteria</taxon>
        <taxon>Bacillati</taxon>
        <taxon>Actinomycetota</taxon>
        <taxon>Actinomycetes</taxon>
        <taxon>Kitasatosporales</taxon>
        <taxon>Streptomycetaceae</taxon>
        <taxon>Streptomyces</taxon>
    </lineage>
</organism>
<evidence type="ECO:0000256" key="1">
    <source>
        <dbReference type="SAM" id="MobiDB-lite"/>
    </source>
</evidence>
<keyword evidence="3" id="KW-1185">Reference proteome</keyword>
<protein>
    <submittedName>
        <fullName evidence="2">Uncharacterized protein</fullName>
    </submittedName>
</protein>
<proteinExistence type="predicted"/>
<sequence length="176" mass="19903">MKTASRARTGTPALEAWVTCPKTVRTREQVKDESWRTRTETTKYDRYGLPDEVDETTPGGKRMCTTTSYVRNTKAAGCSSNPDGCAERDVERQVGRGPRAVVFTRAFGWRAKMWVEIPVCVKCQARYGKNQFPPDVTYGPGGKWSQRRRAREVPGEREPGGDRDFAYRVERLPHAG</sequence>
<feature type="compositionally biased region" description="Basic and acidic residues" evidence="1">
    <location>
        <begin position="151"/>
        <end position="176"/>
    </location>
</feature>
<dbReference type="Proteomes" id="UP001499990">
    <property type="component" value="Unassembled WGS sequence"/>
</dbReference>
<gene>
    <name evidence="2" type="ORF">GCM10020367_43490</name>
</gene>
<name>A0ABP6SFT2_9ACTN</name>